<evidence type="ECO:0000256" key="4">
    <source>
        <dbReference type="ARBA" id="ARBA00023136"/>
    </source>
</evidence>
<sequence>MSAPATGATPVVGAPETRTAGPGRRWPALDARLVAPGPAWRARWVHGGVAAVVGLRLLTRDWTLIADRPSALRSHVNVVGWVPDLPAAALVALQVLGVAAAVLAIARVRPRLAFAVAWAAYLVLAGLWGSSGKVMHNDVLTVTVATVLLFSSPPGRGVPRGDLRVRWGWPPRAALAVVGVVYLLTGVQKLRHSGPGWALGDNMAWVLRQGSSPLGDGLAQALANLPAVPQLLATGALCLELLAPLLLLVAWTRPLFALAVAVMHTSIWACLGLDYSAWVLTVAAVAVPAGLPWRPPWPRGREPRSRVVAPAAPATPAAP</sequence>
<organism evidence="7 8">
    <name type="scientific">Isoptericola peretonis</name>
    <dbReference type="NCBI Taxonomy" id="2918523"/>
    <lineage>
        <taxon>Bacteria</taxon>
        <taxon>Bacillati</taxon>
        <taxon>Actinomycetota</taxon>
        <taxon>Actinomycetes</taxon>
        <taxon>Micrococcales</taxon>
        <taxon>Promicromonosporaceae</taxon>
        <taxon>Isoptericola</taxon>
    </lineage>
</organism>
<evidence type="ECO:0000256" key="2">
    <source>
        <dbReference type="ARBA" id="ARBA00022692"/>
    </source>
</evidence>
<evidence type="ECO:0000256" key="6">
    <source>
        <dbReference type="SAM" id="Phobius"/>
    </source>
</evidence>
<evidence type="ECO:0000313" key="8">
    <source>
        <dbReference type="Proteomes" id="UP001651050"/>
    </source>
</evidence>
<proteinExistence type="predicted"/>
<dbReference type="Proteomes" id="UP001651050">
    <property type="component" value="Unassembled WGS sequence"/>
</dbReference>
<evidence type="ECO:0000256" key="1">
    <source>
        <dbReference type="ARBA" id="ARBA00004141"/>
    </source>
</evidence>
<comment type="subcellular location">
    <subcellularLocation>
        <location evidence="1">Membrane</location>
        <topology evidence="1">Multi-pass membrane protein</topology>
    </subcellularLocation>
</comment>
<dbReference type="EMBL" id="JALQCY010000005">
    <property type="protein sequence ID" value="MCK9795377.1"/>
    <property type="molecule type" value="Genomic_DNA"/>
</dbReference>
<evidence type="ECO:0000256" key="3">
    <source>
        <dbReference type="ARBA" id="ARBA00022989"/>
    </source>
</evidence>
<gene>
    <name evidence="7" type="ORF">M1843_16645</name>
</gene>
<evidence type="ECO:0000256" key="5">
    <source>
        <dbReference type="SAM" id="MobiDB-lite"/>
    </source>
</evidence>
<feature type="compositionally biased region" description="Low complexity" evidence="5">
    <location>
        <begin position="309"/>
        <end position="319"/>
    </location>
</feature>
<feature type="transmembrane region" description="Helical" evidence="6">
    <location>
        <begin position="85"/>
        <end position="105"/>
    </location>
</feature>
<dbReference type="InterPro" id="IPR032808">
    <property type="entry name" value="DoxX"/>
</dbReference>
<feature type="transmembrane region" description="Helical" evidence="6">
    <location>
        <begin position="112"/>
        <end position="130"/>
    </location>
</feature>
<feature type="transmembrane region" description="Helical" evidence="6">
    <location>
        <begin position="169"/>
        <end position="187"/>
    </location>
</feature>
<dbReference type="RefSeq" id="WP_416345227.1">
    <property type="nucleotide sequence ID" value="NZ_JALQCY010000005.1"/>
</dbReference>
<feature type="region of interest" description="Disordered" evidence="5">
    <location>
        <begin position="1"/>
        <end position="23"/>
    </location>
</feature>
<name>A0ABT0J7A6_9MICO</name>
<comment type="caution">
    <text evidence="7">The sequence shown here is derived from an EMBL/GenBank/DDBJ whole genome shotgun (WGS) entry which is preliminary data.</text>
</comment>
<reference evidence="7 8" key="1">
    <citation type="submission" date="2022-02" db="EMBL/GenBank/DDBJ databases">
        <title>The car tank lid bacteriome: a reservoir of bacteria with potential in bioremediation of fuel.</title>
        <authorList>
            <person name="Vidal-Verdu A."/>
            <person name="Gomez-Martinez D."/>
            <person name="Latorre-Perez A."/>
            <person name="Pereto J."/>
            <person name="Porcar M."/>
        </authorList>
    </citation>
    <scope>NUCLEOTIDE SEQUENCE [LARGE SCALE GENOMIC DNA]</scope>
    <source>
        <strain evidence="7 8">4D.3</strain>
    </source>
</reference>
<dbReference type="Pfam" id="PF07681">
    <property type="entry name" value="DoxX"/>
    <property type="match status" value="1"/>
</dbReference>
<keyword evidence="2 6" id="KW-0812">Transmembrane</keyword>
<keyword evidence="8" id="KW-1185">Reference proteome</keyword>
<evidence type="ECO:0000313" key="7">
    <source>
        <dbReference type="EMBL" id="MCK9795377.1"/>
    </source>
</evidence>
<accession>A0ABT0J7A6</accession>
<feature type="region of interest" description="Disordered" evidence="5">
    <location>
        <begin position="300"/>
        <end position="319"/>
    </location>
</feature>
<keyword evidence="3 6" id="KW-1133">Transmembrane helix</keyword>
<keyword evidence="4 6" id="KW-0472">Membrane</keyword>
<protein>
    <submittedName>
        <fullName evidence="7">DoxX family membrane protein</fullName>
    </submittedName>
</protein>